<proteinExistence type="predicted"/>
<dbReference type="EMBL" id="JBHTJG010000005">
    <property type="protein sequence ID" value="MFD0947032.1"/>
    <property type="molecule type" value="Genomic_DNA"/>
</dbReference>
<evidence type="ECO:0000256" key="1">
    <source>
        <dbReference type="SAM" id="Phobius"/>
    </source>
</evidence>
<protein>
    <recommendedName>
        <fullName evidence="4">ATPase</fullName>
    </recommendedName>
</protein>
<evidence type="ECO:0000313" key="2">
    <source>
        <dbReference type="EMBL" id="MFD0947032.1"/>
    </source>
</evidence>
<evidence type="ECO:0008006" key="4">
    <source>
        <dbReference type="Google" id="ProtNLM"/>
    </source>
</evidence>
<sequence length="782" mass="82830">MTARTKKESVLATPIEDGEELVLTEAEAAEPEPAPAAAAPFVPEPVPAPVPVLHDGAEDLPARPRFGWVAPLVASLLVIAWGGVVGYFLPSVQREGLSPLGLIEFVAAVCVPPALIGILYLMMLRTSSAEARRFGATARAMRAEAASLEATVGALAARIEENRRLLAEQAGALASMGESASERMNTLAQAMSHQVRSVDASTQALREAVIDAERRVEVVLTSLPRAGEELHQIAARADEAGLAAGQRAAALDVQLTALAERGREADAVAGGAAERLAAHIARMEATSETASARLEKVTAEMSTAVDEVLDRAAAGVDEARKGIAAQGEAMLAMLNANQAALDRTGKDHIEALGTSIGAIEEAVTRVSGQLGEQKDRSEALFQSITDALKTADREFAVMHAAGMDRAQGLAASISALTESFDAMGASMRAGEETARGVIGTSDSLLTALDAVAREMDESMPEALDRLDARIAASRKVVADSKPELLALVTAAESTHDAIEAIADVVRQQRDTLAKTQQSLLDTLADGREKADALETIVDDAISTTRRFAEEAAPQLVDALLRVRETSAQAAAHARETLASIVPQAAAALEDAGHDALSRAVDATVRRQLAELAETTEAAVTAATRASERLTQQMLALAETTAAVDRQIDTARAEHEKNDSDNFARRVSLLIEALNSASIDITKVFSAEVTDSAWSAYLKGDRGVFTRRAVRLLDAGEARDIHRLYGEDEGFRDNVNRYIHDFEAMLRQILALRDGSPLGVTLLSSDMGKLYVALAQGIERLRA</sequence>
<accession>A0ABW3HC26</accession>
<keyword evidence="1" id="KW-0812">Transmembrane</keyword>
<reference evidence="3" key="1">
    <citation type="journal article" date="2019" name="Int. J. Syst. Evol. Microbiol.">
        <title>The Global Catalogue of Microorganisms (GCM) 10K type strain sequencing project: providing services to taxonomists for standard genome sequencing and annotation.</title>
        <authorList>
            <consortium name="The Broad Institute Genomics Platform"/>
            <consortium name="The Broad Institute Genome Sequencing Center for Infectious Disease"/>
            <person name="Wu L."/>
            <person name="Ma J."/>
        </authorList>
    </citation>
    <scope>NUCLEOTIDE SEQUENCE [LARGE SCALE GENOMIC DNA]</scope>
    <source>
        <strain evidence="3">CCUG 62982</strain>
    </source>
</reference>
<dbReference type="RefSeq" id="WP_264944642.1">
    <property type="nucleotide sequence ID" value="NZ_JAPDRA010000005.1"/>
</dbReference>
<feature type="transmembrane region" description="Helical" evidence="1">
    <location>
        <begin position="68"/>
        <end position="89"/>
    </location>
</feature>
<comment type="caution">
    <text evidence="2">The sequence shown here is derived from an EMBL/GenBank/DDBJ whole genome shotgun (WGS) entry which is preliminary data.</text>
</comment>
<organism evidence="2 3">
    <name type="scientific">Sphingomonas canadensis</name>
    <dbReference type="NCBI Taxonomy" id="1219257"/>
    <lineage>
        <taxon>Bacteria</taxon>
        <taxon>Pseudomonadati</taxon>
        <taxon>Pseudomonadota</taxon>
        <taxon>Alphaproteobacteria</taxon>
        <taxon>Sphingomonadales</taxon>
        <taxon>Sphingomonadaceae</taxon>
        <taxon>Sphingomonas</taxon>
    </lineage>
</organism>
<name>A0ABW3HC26_9SPHN</name>
<keyword evidence="1" id="KW-1133">Transmembrane helix</keyword>
<keyword evidence="1" id="KW-0472">Membrane</keyword>
<keyword evidence="3" id="KW-1185">Reference proteome</keyword>
<evidence type="ECO:0000313" key="3">
    <source>
        <dbReference type="Proteomes" id="UP001596977"/>
    </source>
</evidence>
<gene>
    <name evidence="2" type="ORF">ACFQ1E_11845</name>
</gene>
<dbReference type="Proteomes" id="UP001596977">
    <property type="component" value="Unassembled WGS sequence"/>
</dbReference>
<feature type="transmembrane region" description="Helical" evidence="1">
    <location>
        <begin position="101"/>
        <end position="123"/>
    </location>
</feature>